<dbReference type="InterPro" id="IPR019167">
    <property type="entry name" value="PAT1_dom"/>
</dbReference>
<dbReference type="PANTHER" id="PTHR21551:SF0">
    <property type="entry name" value="PROTEIN ASSOCIATED WITH TOPO II RELATED-1, ISOFORM A"/>
    <property type="match status" value="1"/>
</dbReference>
<feature type="compositionally biased region" description="Gly residues" evidence="7">
    <location>
        <begin position="27"/>
        <end position="39"/>
    </location>
</feature>
<feature type="compositionally biased region" description="Polar residues" evidence="7">
    <location>
        <begin position="181"/>
        <end position="200"/>
    </location>
</feature>
<feature type="region of interest" description="Disordered" evidence="7">
    <location>
        <begin position="303"/>
        <end position="324"/>
    </location>
</feature>
<evidence type="ECO:0000313" key="10">
    <source>
        <dbReference type="Proteomes" id="UP000193218"/>
    </source>
</evidence>
<dbReference type="GO" id="GO:0016853">
    <property type="term" value="F:isomerase activity"/>
    <property type="evidence" value="ECO:0007669"/>
    <property type="project" value="UniProtKB-KW"/>
</dbReference>
<gene>
    <name evidence="9" type="ORF">BD324DRAFT_659627</name>
</gene>
<keyword evidence="9" id="KW-0413">Isomerase</keyword>
<evidence type="ECO:0000313" key="9">
    <source>
        <dbReference type="EMBL" id="ORX41065.1"/>
    </source>
</evidence>
<keyword evidence="6" id="KW-0539">Nucleus</keyword>
<keyword evidence="5" id="KW-0694">RNA-binding</keyword>
<dbReference type="EMBL" id="NBSH01000001">
    <property type="protein sequence ID" value="ORX41065.1"/>
    <property type="molecule type" value="Genomic_DNA"/>
</dbReference>
<dbReference type="GO" id="GO:0000932">
    <property type="term" value="C:P-body"/>
    <property type="evidence" value="ECO:0007669"/>
    <property type="project" value="UniProtKB-SubCell"/>
</dbReference>
<dbReference type="InterPro" id="IPR039900">
    <property type="entry name" value="Pat1-like"/>
</dbReference>
<comment type="caution">
    <text evidence="9">The sequence shown here is derived from an EMBL/GenBank/DDBJ whole genome shotgun (WGS) entry which is preliminary data.</text>
</comment>
<name>A0A1Y1UV21_9TREE</name>
<keyword evidence="4" id="KW-0963">Cytoplasm</keyword>
<dbReference type="RefSeq" id="XP_021874744.1">
    <property type="nucleotide sequence ID" value="XM_022018887.1"/>
</dbReference>
<evidence type="ECO:0000259" key="8">
    <source>
        <dbReference type="Pfam" id="PF09770"/>
    </source>
</evidence>
<protein>
    <submittedName>
        <fullName evidence="9">Topoisomerase II-associated protein PAT1</fullName>
    </submittedName>
</protein>
<evidence type="ECO:0000256" key="4">
    <source>
        <dbReference type="ARBA" id="ARBA00022490"/>
    </source>
</evidence>
<dbReference type="GO" id="GO:0000290">
    <property type="term" value="P:deadenylation-dependent decapping of nuclear-transcribed mRNA"/>
    <property type="evidence" value="ECO:0007669"/>
    <property type="project" value="InterPro"/>
</dbReference>
<evidence type="ECO:0000256" key="1">
    <source>
        <dbReference type="ARBA" id="ARBA00004123"/>
    </source>
</evidence>
<keyword evidence="10" id="KW-1185">Reference proteome</keyword>
<dbReference type="GO" id="GO:0005634">
    <property type="term" value="C:nucleus"/>
    <property type="evidence" value="ECO:0007669"/>
    <property type="project" value="UniProtKB-SubCell"/>
</dbReference>
<dbReference type="FunCoup" id="A0A1Y1UV21">
    <property type="interactions" value="133"/>
</dbReference>
<dbReference type="Proteomes" id="UP000193218">
    <property type="component" value="Unassembled WGS sequence"/>
</dbReference>
<comment type="similarity">
    <text evidence="3">Belongs to the PAT1 family.</text>
</comment>
<dbReference type="GO" id="GO:0033962">
    <property type="term" value="P:P-body assembly"/>
    <property type="evidence" value="ECO:0007669"/>
    <property type="project" value="TreeGrafter"/>
</dbReference>
<dbReference type="GO" id="GO:0003723">
    <property type="term" value="F:RNA binding"/>
    <property type="evidence" value="ECO:0007669"/>
    <property type="project" value="UniProtKB-KW"/>
</dbReference>
<evidence type="ECO:0000256" key="6">
    <source>
        <dbReference type="ARBA" id="ARBA00023242"/>
    </source>
</evidence>
<dbReference type="STRING" id="4999.A0A1Y1UV21"/>
<dbReference type="AlphaFoldDB" id="A0A1Y1UV21"/>
<dbReference type="OrthoDB" id="74835at2759"/>
<evidence type="ECO:0000256" key="2">
    <source>
        <dbReference type="ARBA" id="ARBA00004201"/>
    </source>
</evidence>
<feature type="region of interest" description="Disordered" evidence="7">
    <location>
        <begin position="1"/>
        <end position="40"/>
    </location>
</feature>
<feature type="domain" description="mRNA decay factor PAT1" evidence="8">
    <location>
        <begin position="5"/>
        <end position="224"/>
    </location>
</feature>
<evidence type="ECO:0000256" key="7">
    <source>
        <dbReference type="SAM" id="MobiDB-lite"/>
    </source>
</evidence>
<dbReference type="GeneID" id="33560696"/>
<accession>A0A1Y1UV21</accession>
<dbReference type="InParanoid" id="A0A1Y1UV21"/>
<evidence type="ECO:0000256" key="3">
    <source>
        <dbReference type="ARBA" id="ARBA00009138"/>
    </source>
</evidence>
<comment type="subcellular location">
    <subcellularLocation>
        <location evidence="2">Cytoplasm</location>
        <location evidence="2">P-body</location>
    </subcellularLocation>
    <subcellularLocation>
        <location evidence="1">Nucleus</location>
    </subcellularLocation>
</comment>
<feature type="compositionally biased region" description="Low complexity" evidence="7">
    <location>
        <begin position="153"/>
        <end position="168"/>
    </location>
</feature>
<feature type="domain" description="mRNA decay factor PAT1" evidence="8">
    <location>
        <begin position="343"/>
        <end position="823"/>
    </location>
</feature>
<sequence length="832" mass="89601">MSGGFFGFDASLPERRDQPGSVQGQGHRAGGGGGAGGFTGFQASNTADTFRLHNAGAEEDLAVYQWGDNIGGSLLEGGDEMNDETFGDVGAVGNDFQFSSYTAAPSTKPAKIASTQSRYGPKKAYDPFAASEDDFYASRPTGKKATKPVTKTRAPAPASSSSRPAAPSQSLENLWDATRQPVPTWSTGSTSIPASQTSAPASHKPPPSQIKSLEEIEAEMANVAVDDVPSTDPSRKVLTLEEIEQQMMETAEPVSAPVPPPHAQVSAAAIPREATPTQTPGLAGSGYASQQALLDSMFPELGSAAPQGPTASFAPAPGQGPISAHPTEAEMARYRELHDRLREKIASMAKYNNLMGSSDKDFITRIQLSQLATADPYTSDFYAQVFSTIQRSRMAAMQGASEPDGPSVVQFSSGLGFGVGGPNASRFGKMGQNTMQKLTSQVKKLVDNRQQRANSIAALQGALGKVTRGGSTGPRPVLAVPMPARNEARPASALNQQSGIRRQALTKKQVMFALEELYDSVLELEQKRRDMPPPTAMEEIQRWNDQCGMMSEIVWKRLMVMEPLDVSKGQRLFNRLLRHLSHQQCLTLLTLLIATYPQLDVVAHAPPPPVTDSSLLTKADRADRARREAETDGFLHNIIPGVDMIINRCSLALVAGLLGLCSQRMEVWKVATTRPGVALFTALLSRAQSIKGNPVPDPTNPAQSQGPEATELDQWARQYAYFLQTLLPHLPSLFPSAAAQRAAFGPTAYLIGGDKLSERDSIEMERRDAEVWGFMAALAVNAPEEEQMNLVAALREKLARNPSTPPVKRDMMLRNVNMFLNGLSFRVVSTCP</sequence>
<reference evidence="9 10" key="1">
    <citation type="submission" date="2017-03" db="EMBL/GenBank/DDBJ databases">
        <title>Widespread Adenine N6-methylation of Active Genes in Fungi.</title>
        <authorList>
            <consortium name="DOE Joint Genome Institute"/>
            <person name="Mondo S.J."/>
            <person name="Dannebaum R.O."/>
            <person name="Kuo R.C."/>
            <person name="Louie K.B."/>
            <person name="Bewick A.J."/>
            <person name="Labutti K."/>
            <person name="Haridas S."/>
            <person name="Kuo A."/>
            <person name="Salamov A."/>
            <person name="Ahrendt S.R."/>
            <person name="Lau R."/>
            <person name="Bowen B.P."/>
            <person name="Lipzen A."/>
            <person name="Sullivan W."/>
            <person name="Andreopoulos W.B."/>
            <person name="Clum A."/>
            <person name="Lindquist E."/>
            <person name="Daum C."/>
            <person name="Northen T.R."/>
            <person name="Ramamoorthy G."/>
            <person name="Schmitz R.J."/>
            <person name="Gryganskyi A."/>
            <person name="Culley D."/>
            <person name="Magnuson J."/>
            <person name="James T.Y."/>
            <person name="O'Malley M.A."/>
            <person name="Stajich J.E."/>
            <person name="Spatafora J.W."/>
            <person name="Visel A."/>
            <person name="Grigoriev I.V."/>
        </authorList>
    </citation>
    <scope>NUCLEOTIDE SEQUENCE [LARGE SCALE GENOMIC DNA]</scope>
    <source>
        <strain evidence="9 10">NRRL Y-17943</strain>
    </source>
</reference>
<proteinExistence type="inferred from homology"/>
<feature type="region of interest" description="Disordered" evidence="7">
    <location>
        <begin position="104"/>
        <end position="208"/>
    </location>
</feature>
<dbReference type="Pfam" id="PF09770">
    <property type="entry name" value="PAT1"/>
    <property type="match status" value="2"/>
</dbReference>
<dbReference type="PANTHER" id="PTHR21551">
    <property type="entry name" value="TOPOISOMERASE II-ASSOCIATED PROTEIN PAT1"/>
    <property type="match status" value="1"/>
</dbReference>
<organism evidence="9 10">
    <name type="scientific">Kockovaella imperatae</name>
    <dbReference type="NCBI Taxonomy" id="4999"/>
    <lineage>
        <taxon>Eukaryota</taxon>
        <taxon>Fungi</taxon>
        <taxon>Dikarya</taxon>
        <taxon>Basidiomycota</taxon>
        <taxon>Agaricomycotina</taxon>
        <taxon>Tremellomycetes</taxon>
        <taxon>Tremellales</taxon>
        <taxon>Cuniculitremaceae</taxon>
        <taxon>Kockovaella</taxon>
    </lineage>
</organism>
<evidence type="ECO:0000256" key="5">
    <source>
        <dbReference type="ARBA" id="ARBA00022884"/>
    </source>
</evidence>